<keyword evidence="4" id="KW-1185">Reference proteome</keyword>
<protein>
    <submittedName>
        <fullName evidence="3">Maleylpyruvate isomerase family mycothiol-dependent enzyme</fullName>
    </submittedName>
</protein>
<comment type="caution">
    <text evidence="3">The sequence shown here is derived from an EMBL/GenBank/DDBJ whole genome shotgun (WGS) entry which is preliminary data.</text>
</comment>
<proteinExistence type="predicted"/>
<dbReference type="InterPro" id="IPR017517">
    <property type="entry name" value="Maleyloyr_isom"/>
</dbReference>
<keyword evidence="3" id="KW-0413">Isomerase</keyword>
<feature type="domain" description="Mycothiol-dependent maleylpyruvate isomerase metal-binding" evidence="2">
    <location>
        <begin position="9"/>
        <end position="135"/>
    </location>
</feature>
<dbReference type="InterPro" id="IPR010872">
    <property type="entry name" value="MDMPI_C-term_domain"/>
</dbReference>
<dbReference type="PANTHER" id="PTHR40758:SF1">
    <property type="entry name" value="CONSERVED PROTEIN"/>
    <property type="match status" value="1"/>
</dbReference>
<dbReference type="Pfam" id="PF07398">
    <property type="entry name" value="MDMPI_C"/>
    <property type="match status" value="1"/>
</dbReference>
<accession>A0ABP8D5W5</accession>
<feature type="domain" description="MDMPI C-terminal" evidence="1">
    <location>
        <begin position="150"/>
        <end position="244"/>
    </location>
</feature>
<dbReference type="NCBIfam" id="TIGR03083">
    <property type="entry name" value="maleylpyruvate isomerase family mycothiol-dependent enzyme"/>
    <property type="match status" value="1"/>
</dbReference>
<dbReference type="InterPro" id="IPR034660">
    <property type="entry name" value="DinB/YfiT-like"/>
</dbReference>
<sequence length="256" mass="27982">MEIGRHIDALERAGLDFVDAAEKAGFDAPVPTCPEWTVRELVHHVGYVHRWAATYVRDCRTAILSDEEEENAVGPMPPDDDLIDWFQTGHTDLVDLLRTAPPTTSCWHFLPADSPLAFWARRQAHETTIHRADLQGAVGDIAGVDADLGIDGIDELLMGFYGSRGGRLRCDTPCTLAVHVTDGARCEGPRSWTVTMSPSGASIVRGATAATDCTLRGSASDLYLALWNRRTTADLDAVGDLAVLGSWRERATIRWT</sequence>
<dbReference type="RefSeq" id="WP_345125346.1">
    <property type="nucleotide sequence ID" value="NZ_BAABAT010000005.1"/>
</dbReference>
<evidence type="ECO:0000313" key="4">
    <source>
        <dbReference type="Proteomes" id="UP001500620"/>
    </source>
</evidence>
<dbReference type="InterPro" id="IPR024344">
    <property type="entry name" value="MDMPI_metal-binding"/>
</dbReference>
<dbReference type="Gene3D" id="1.20.120.450">
    <property type="entry name" value="dinb family like domain"/>
    <property type="match status" value="1"/>
</dbReference>
<dbReference type="GO" id="GO:0016853">
    <property type="term" value="F:isomerase activity"/>
    <property type="evidence" value="ECO:0007669"/>
    <property type="project" value="UniProtKB-KW"/>
</dbReference>
<dbReference type="EMBL" id="BAABAT010000005">
    <property type="protein sequence ID" value="GAA4248235.1"/>
    <property type="molecule type" value="Genomic_DNA"/>
</dbReference>
<gene>
    <name evidence="3" type="ORF">GCM10022255_027420</name>
</gene>
<dbReference type="SUPFAM" id="SSF109854">
    <property type="entry name" value="DinB/YfiT-like putative metalloenzymes"/>
    <property type="match status" value="1"/>
</dbReference>
<evidence type="ECO:0000313" key="3">
    <source>
        <dbReference type="EMBL" id="GAA4248235.1"/>
    </source>
</evidence>
<dbReference type="Pfam" id="PF11716">
    <property type="entry name" value="MDMPI_N"/>
    <property type="match status" value="1"/>
</dbReference>
<evidence type="ECO:0000259" key="1">
    <source>
        <dbReference type="Pfam" id="PF07398"/>
    </source>
</evidence>
<evidence type="ECO:0000259" key="2">
    <source>
        <dbReference type="Pfam" id="PF11716"/>
    </source>
</evidence>
<organism evidence="3 4">
    <name type="scientific">Dactylosporangium darangshiense</name>
    <dbReference type="NCBI Taxonomy" id="579108"/>
    <lineage>
        <taxon>Bacteria</taxon>
        <taxon>Bacillati</taxon>
        <taxon>Actinomycetota</taxon>
        <taxon>Actinomycetes</taxon>
        <taxon>Micromonosporales</taxon>
        <taxon>Micromonosporaceae</taxon>
        <taxon>Dactylosporangium</taxon>
    </lineage>
</organism>
<dbReference type="PANTHER" id="PTHR40758">
    <property type="entry name" value="CONSERVED PROTEIN"/>
    <property type="match status" value="1"/>
</dbReference>
<name>A0ABP8D5W5_9ACTN</name>
<reference evidence="4" key="1">
    <citation type="journal article" date="2019" name="Int. J. Syst. Evol. Microbiol.">
        <title>The Global Catalogue of Microorganisms (GCM) 10K type strain sequencing project: providing services to taxonomists for standard genome sequencing and annotation.</title>
        <authorList>
            <consortium name="The Broad Institute Genomics Platform"/>
            <consortium name="The Broad Institute Genome Sequencing Center for Infectious Disease"/>
            <person name="Wu L."/>
            <person name="Ma J."/>
        </authorList>
    </citation>
    <scope>NUCLEOTIDE SEQUENCE [LARGE SCALE GENOMIC DNA]</scope>
    <source>
        <strain evidence="4">JCM 17441</strain>
    </source>
</reference>
<dbReference type="Proteomes" id="UP001500620">
    <property type="component" value="Unassembled WGS sequence"/>
</dbReference>